<dbReference type="Pfam" id="PF12844">
    <property type="entry name" value="HTH_19"/>
    <property type="match status" value="1"/>
</dbReference>
<dbReference type="InterPro" id="IPR011990">
    <property type="entry name" value="TPR-like_helical_dom_sf"/>
</dbReference>
<proteinExistence type="predicted"/>
<gene>
    <name evidence="3" type="ORF">LQ50_16235</name>
</gene>
<evidence type="ECO:0000313" key="3">
    <source>
        <dbReference type="EMBL" id="KHF39254.1"/>
    </source>
</evidence>
<protein>
    <submittedName>
        <fullName evidence="3">DNA-binding protein</fullName>
    </submittedName>
</protein>
<dbReference type="EMBL" id="JRJU01000021">
    <property type="protein sequence ID" value="KHF39254.1"/>
    <property type="molecule type" value="Genomic_DNA"/>
</dbReference>
<dbReference type="PANTHER" id="PTHR46797">
    <property type="entry name" value="HTH-TYPE TRANSCRIPTIONAL REGULATOR"/>
    <property type="match status" value="1"/>
</dbReference>
<dbReference type="CDD" id="cd00093">
    <property type="entry name" value="HTH_XRE"/>
    <property type="match status" value="1"/>
</dbReference>
<dbReference type="SUPFAM" id="SSF47413">
    <property type="entry name" value="lambda repressor-like DNA-binding domains"/>
    <property type="match status" value="1"/>
</dbReference>
<accession>A0A0B0IGR6</accession>
<dbReference type="InterPro" id="IPR001387">
    <property type="entry name" value="Cro/C1-type_HTH"/>
</dbReference>
<dbReference type="InterPro" id="IPR010982">
    <property type="entry name" value="Lambda_DNA-bd_dom_sf"/>
</dbReference>
<dbReference type="AlphaFoldDB" id="A0A0B0IGR6"/>
<keyword evidence="4" id="KW-1185">Reference proteome</keyword>
<dbReference type="GO" id="GO:0003700">
    <property type="term" value="F:DNA-binding transcription factor activity"/>
    <property type="evidence" value="ECO:0007669"/>
    <property type="project" value="TreeGrafter"/>
</dbReference>
<keyword evidence="1 3" id="KW-0238">DNA-binding</keyword>
<dbReference type="InterPro" id="IPR050807">
    <property type="entry name" value="TransReg_Diox_bact_type"/>
</dbReference>
<dbReference type="eggNOG" id="COG1396">
    <property type="taxonomic scope" value="Bacteria"/>
</dbReference>
<dbReference type="STRING" id="333138.LQ50_16235"/>
<organism evidence="3 4">
    <name type="scientific">Halalkalibacter okhensis</name>
    <dbReference type="NCBI Taxonomy" id="333138"/>
    <lineage>
        <taxon>Bacteria</taxon>
        <taxon>Bacillati</taxon>
        <taxon>Bacillota</taxon>
        <taxon>Bacilli</taxon>
        <taxon>Bacillales</taxon>
        <taxon>Bacillaceae</taxon>
        <taxon>Halalkalibacter</taxon>
    </lineage>
</organism>
<name>A0A0B0IGR6_9BACI</name>
<evidence type="ECO:0000256" key="1">
    <source>
        <dbReference type="ARBA" id="ARBA00023125"/>
    </source>
</evidence>
<reference evidence="3 4" key="1">
    <citation type="submission" date="2014-09" db="EMBL/GenBank/DDBJ databases">
        <title>Genome sequencing and annotation of Bacillus Okhensis strain Kh10-101T.</title>
        <authorList>
            <person name="Prakash J.S."/>
        </authorList>
    </citation>
    <scope>NUCLEOTIDE SEQUENCE [LARGE SCALE GENOMIC DNA]</scope>
    <source>
        <strain evidence="4">Kh10-101T</strain>
    </source>
</reference>
<sequence length="404" mass="46963">MLGERIKKLRKQKKLTLEALAGNELSKGMLSLIENNKANPSMESLTYIAKQLGVDVGDLLDTVSSEELRGILEKAEKIYNDDDPKMTDKNNQLIKLIEPLSDVLPQGYEAARLLEIYSYSLWKEKKANWLEASESAAKMFEQLNISSNRASIAIFWVNLRFLEHQYEESLTIFLQERKIIETTFGYIDPLTRLDLDYRESILHFAVGNSQSAIRIMENAIQFSKEKKIFYRIDDLYRLAACEGMISRDEKKKDFYLEKLRQYGEFADNTFSIHFYKLFHIMGLISEEQEYEKALEEIDQLLTDSDTDGFYNTWFILEKGKACYYLGRYEEALLLLNKVVIPDVHHPFDLSIFYVMDTFKALCQLKLGDKKAALNSVKQAYGNFNLLPSTPFKEFTLKIYKEIQS</sequence>
<evidence type="ECO:0000313" key="4">
    <source>
        <dbReference type="Proteomes" id="UP000030832"/>
    </source>
</evidence>
<dbReference type="Proteomes" id="UP000030832">
    <property type="component" value="Unassembled WGS sequence"/>
</dbReference>
<dbReference type="Gene3D" id="1.25.40.10">
    <property type="entry name" value="Tetratricopeptide repeat domain"/>
    <property type="match status" value="2"/>
</dbReference>
<dbReference type="SUPFAM" id="SSF48452">
    <property type="entry name" value="TPR-like"/>
    <property type="match status" value="1"/>
</dbReference>
<feature type="domain" description="HTH cro/C1-type" evidence="2">
    <location>
        <begin position="6"/>
        <end position="59"/>
    </location>
</feature>
<evidence type="ECO:0000259" key="2">
    <source>
        <dbReference type="PROSITE" id="PS50943"/>
    </source>
</evidence>
<comment type="caution">
    <text evidence="3">The sequence shown here is derived from an EMBL/GenBank/DDBJ whole genome shotgun (WGS) entry which is preliminary data.</text>
</comment>
<dbReference type="RefSeq" id="WP_034630906.1">
    <property type="nucleotide sequence ID" value="NZ_JRJU01000021.1"/>
</dbReference>
<dbReference type="GO" id="GO:0005829">
    <property type="term" value="C:cytosol"/>
    <property type="evidence" value="ECO:0007669"/>
    <property type="project" value="TreeGrafter"/>
</dbReference>
<dbReference type="GO" id="GO:0003677">
    <property type="term" value="F:DNA binding"/>
    <property type="evidence" value="ECO:0007669"/>
    <property type="project" value="UniProtKB-KW"/>
</dbReference>
<dbReference type="PANTHER" id="PTHR46797:SF1">
    <property type="entry name" value="METHYLPHOSPHONATE SYNTHASE"/>
    <property type="match status" value="1"/>
</dbReference>
<dbReference type="OrthoDB" id="290878at2"/>
<dbReference type="SMART" id="SM00530">
    <property type="entry name" value="HTH_XRE"/>
    <property type="match status" value="1"/>
</dbReference>
<dbReference type="PROSITE" id="PS50943">
    <property type="entry name" value="HTH_CROC1"/>
    <property type="match status" value="1"/>
</dbReference>